<sequence>MDDPNPLENDPQRYCEEWFNIAFLTGKEFQLPNLSPTLITNWLMESAPNTTPNFLLQIPPIQTNHPETDQNVASHNESQSLSLPSTVVALNDNIANYPSSSTDISSSIIPTSTQVSVHTTSTLQSNALVPVRSQFIPRFPFRYGFSFASSLITSLNLGNSWIGSFTSGNGCTILTTRRTDTPEIFSRNTRILGPGFNFLTADQEIQHPFEVSSYNFNPGPQNYGNNRLFGRLIEGSRNSSALPTVQRALEGAEKRKIDEHEFSLEKTEYKCFVCDLTFPNGNALGGHMSYHAKKRKLEAMKAGVFKAERSVRMENENDREEEFGDGSTVN</sequence>
<dbReference type="PROSITE" id="PS50157">
    <property type="entry name" value="ZINC_FINGER_C2H2_2"/>
    <property type="match status" value="1"/>
</dbReference>
<evidence type="ECO:0000313" key="5">
    <source>
        <dbReference type="Proteomes" id="UP001054252"/>
    </source>
</evidence>
<dbReference type="PROSITE" id="PS00028">
    <property type="entry name" value="ZINC_FINGER_C2H2_1"/>
    <property type="match status" value="1"/>
</dbReference>
<comment type="caution">
    <text evidence="4">The sequence shown here is derived from an EMBL/GenBank/DDBJ whole genome shotgun (WGS) entry which is preliminary data.</text>
</comment>
<evidence type="ECO:0000256" key="1">
    <source>
        <dbReference type="PROSITE-ProRule" id="PRU00042"/>
    </source>
</evidence>
<dbReference type="AlphaFoldDB" id="A0AAV5JP80"/>
<keyword evidence="5" id="KW-1185">Reference proteome</keyword>
<evidence type="ECO:0000256" key="2">
    <source>
        <dbReference type="SAM" id="MobiDB-lite"/>
    </source>
</evidence>
<feature type="domain" description="C2H2-type" evidence="3">
    <location>
        <begin position="269"/>
        <end position="296"/>
    </location>
</feature>
<evidence type="ECO:0000259" key="3">
    <source>
        <dbReference type="PROSITE" id="PS50157"/>
    </source>
</evidence>
<gene>
    <name evidence="4" type="ORF">SLEP1_g23710</name>
</gene>
<proteinExistence type="predicted"/>
<reference evidence="4 5" key="1">
    <citation type="journal article" date="2021" name="Commun. Biol.">
        <title>The genome of Shorea leprosula (Dipterocarpaceae) highlights the ecological relevance of drought in aseasonal tropical rainforests.</title>
        <authorList>
            <person name="Ng K.K.S."/>
            <person name="Kobayashi M.J."/>
            <person name="Fawcett J.A."/>
            <person name="Hatakeyama M."/>
            <person name="Paape T."/>
            <person name="Ng C.H."/>
            <person name="Ang C.C."/>
            <person name="Tnah L.H."/>
            <person name="Lee C.T."/>
            <person name="Nishiyama T."/>
            <person name="Sese J."/>
            <person name="O'Brien M.J."/>
            <person name="Copetti D."/>
            <person name="Mohd Noor M.I."/>
            <person name="Ong R.C."/>
            <person name="Putra M."/>
            <person name="Sireger I.Z."/>
            <person name="Indrioko S."/>
            <person name="Kosugi Y."/>
            <person name="Izuno A."/>
            <person name="Isagi Y."/>
            <person name="Lee S.L."/>
            <person name="Shimizu K.K."/>
        </authorList>
    </citation>
    <scope>NUCLEOTIDE SEQUENCE [LARGE SCALE GENOMIC DNA]</scope>
    <source>
        <strain evidence="4">214</strain>
    </source>
</reference>
<dbReference type="EMBL" id="BPVZ01000036">
    <property type="protein sequence ID" value="GKV12585.1"/>
    <property type="molecule type" value="Genomic_DNA"/>
</dbReference>
<dbReference type="Proteomes" id="UP001054252">
    <property type="component" value="Unassembled WGS sequence"/>
</dbReference>
<protein>
    <recommendedName>
        <fullName evidence="3">C2H2-type domain-containing protein</fullName>
    </recommendedName>
</protein>
<organism evidence="4 5">
    <name type="scientific">Rubroshorea leprosula</name>
    <dbReference type="NCBI Taxonomy" id="152421"/>
    <lineage>
        <taxon>Eukaryota</taxon>
        <taxon>Viridiplantae</taxon>
        <taxon>Streptophyta</taxon>
        <taxon>Embryophyta</taxon>
        <taxon>Tracheophyta</taxon>
        <taxon>Spermatophyta</taxon>
        <taxon>Magnoliopsida</taxon>
        <taxon>eudicotyledons</taxon>
        <taxon>Gunneridae</taxon>
        <taxon>Pentapetalae</taxon>
        <taxon>rosids</taxon>
        <taxon>malvids</taxon>
        <taxon>Malvales</taxon>
        <taxon>Dipterocarpaceae</taxon>
        <taxon>Rubroshorea</taxon>
    </lineage>
</organism>
<keyword evidence="1" id="KW-0479">Metal-binding</keyword>
<dbReference type="GO" id="GO:0008270">
    <property type="term" value="F:zinc ion binding"/>
    <property type="evidence" value="ECO:0007669"/>
    <property type="project" value="UniProtKB-KW"/>
</dbReference>
<name>A0AAV5JP80_9ROSI</name>
<keyword evidence="1" id="KW-0862">Zinc</keyword>
<dbReference type="InterPro" id="IPR013087">
    <property type="entry name" value="Znf_C2H2_type"/>
</dbReference>
<feature type="region of interest" description="Disordered" evidence="2">
    <location>
        <begin position="311"/>
        <end position="330"/>
    </location>
</feature>
<evidence type="ECO:0000313" key="4">
    <source>
        <dbReference type="EMBL" id="GKV12585.1"/>
    </source>
</evidence>
<keyword evidence="1" id="KW-0863">Zinc-finger</keyword>
<accession>A0AAV5JP80</accession>